<protein>
    <submittedName>
        <fullName evidence="6">ABC-type cobalamin/Fe3+-siderophore transport system, ATPase component</fullName>
    </submittedName>
</protein>
<keyword evidence="7" id="KW-1185">Reference proteome</keyword>
<keyword evidence="3" id="KW-0067">ATP-binding</keyword>
<dbReference type="GO" id="GO:0016887">
    <property type="term" value="F:ATP hydrolysis activity"/>
    <property type="evidence" value="ECO:0007669"/>
    <property type="project" value="InterPro"/>
</dbReference>
<dbReference type="SMART" id="SM00382">
    <property type="entry name" value="AAA"/>
    <property type="match status" value="1"/>
</dbReference>
<evidence type="ECO:0000256" key="4">
    <source>
        <dbReference type="ARBA" id="ARBA00022967"/>
    </source>
</evidence>
<keyword evidence="1" id="KW-0813">Transport</keyword>
<dbReference type="AlphaFoldDB" id="L0F9R6"/>
<dbReference type="InterPro" id="IPR017871">
    <property type="entry name" value="ABC_transporter-like_CS"/>
</dbReference>
<dbReference type="OrthoDB" id="9799337at2"/>
<dbReference type="SUPFAM" id="SSF52540">
    <property type="entry name" value="P-loop containing nucleoside triphosphate hydrolases"/>
    <property type="match status" value="1"/>
</dbReference>
<evidence type="ECO:0000313" key="6">
    <source>
        <dbReference type="EMBL" id="AGA69688.1"/>
    </source>
</evidence>
<dbReference type="STRING" id="871963.Desdi_2258"/>
<dbReference type="InterPro" id="IPR003439">
    <property type="entry name" value="ABC_transporter-like_ATP-bd"/>
</dbReference>
<dbReference type="CDD" id="cd03214">
    <property type="entry name" value="ABC_Iron-Siderophores_B12_Hemin"/>
    <property type="match status" value="1"/>
</dbReference>
<evidence type="ECO:0000313" key="7">
    <source>
        <dbReference type="Proteomes" id="UP000010797"/>
    </source>
</evidence>
<dbReference type="FunFam" id="3.40.50.300:FF:000134">
    <property type="entry name" value="Iron-enterobactin ABC transporter ATP-binding protein"/>
    <property type="match status" value="1"/>
</dbReference>
<dbReference type="PANTHER" id="PTHR42794">
    <property type="entry name" value="HEMIN IMPORT ATP-BINDING PROTEIN HMUV"/>
    <property type="match status" value="1"/>
</dbReference>
<proteinExistence type="predicted"/>
<sequence length="259" mass="28622">MNLYKIQDLNQHYGELAVLQDLSFTIGQGDMFGIIGPNGSGKSTLISTISGILPPTSGSILLNGRPLSSYSAKELALQIAVLEQDGTPALPFTVEQVVSMGRFPWLKPFSDLGPQDKAVVENILRKLNLWTKRSQKISTLSGGQRQLVSLARAMAQEPQVLILDEPTTYLDIGHQLLVMDHVRQWHVELGITIIMVLHDLNITGQYCDYVLLLDQGKIVTWGKKDEVMSAEVLTQVYKADLVQVHHPKLGVPQFLLSGK</sequence>
<keyword evidence="4" id="KW-1278">Translocase</keyword>
<dbReference type="GO" id="GO:0005524">
    <property type="term" value="F:ATP binding"/>
    <property type="evidence" value="ECO:0007669"/>
    <property type="project" value="UniProtKB-KW"/>
</dbReference>
<reference evidence="7" key="1">
    <citation type="submission" date="2012-02" db="EMBL/GenBank/DDBJ databases">
        <title>Complete sequence of Desulfitobacterium dichloroeliminans LMG P-21439.</title>
        <authorList>
            <person name="Lucas S."/>
            <person name="Han J."/>
            <person name="Lapidus A."/>
            <person name="Cheng J.-F."/>
            <person name="Goodwin L."/>
            <person name="Pitluck S."/>
            <person name="Peters L."/>
            <person name="Ovchinnikova G."/>
            <person name="Teshima H."/>
            <person name="Detter J.C."/>
            <person name="Han C."/>
            <person name="Tapia R."/>
            <person name="Land M."/>
            <person name="Hauser L."/>
            <person name="Kyrpides N."/>
            <person name="Ivanova N."/>
            <person name="Pagani I."/>
            <person name="Kruse T."/>
            <person name="de Vos W.M."/>
            <person name="Boon N."/>
            <person name="Smidt H."/>
            <person name="Woyke T."/>
        </authorList>
    </citation>
    <scope>NUCLEOTIDE SEQUENCE [LARGE SCALE GENOMIC DNA]</scope>
    <source>
        <strain evidence="7">LMG P-21439 / DCA1</strain>
    </source>
</reference>
<dbReference type="EMBL" id="CP003344">
    <property type="protein sequence ID" value="AGA69688.1"/>
    <property type="molecule type" value="Genomic_DNA"/>
</dbReference>
<gene>
    <name evidence="6" type="ordered locus">Desdi_2258</name>
</gene>
<evidence type="ECO:0000256" key="3">
    <source>
        <dbReference type="ARBA" id="ARBA00022840"/>
    </source>
</evidence>
<dbReference type="PANTHER" id="PTHR42794:SF1">
    <property type="entry name" value="HEMIN IMPORT ATP-BINDING PROTEIN HMUV"/>
    <property type="match status" value="1"/>
</dbReference>
<dbReference type="PROSITE" id="PS00211">
    <property type="entry name" value="ABC_TRANSPORTER_1"/>
    <property type="match status" value="1"/>
</dbReference>
<dbReference type="eggNOG" id="COG1120">
    <property type="taxonomic scope" value="Bacteria"/>
</dbReference>
<evidence type="ECO:0000259" key="5">
    <source>
        <dbReference type="PROSITE" id="PS50893"/>
    </source>
</evidence>
<dbReference type="HOGENOM" id="CLU_000604_1_11_9"/>
<dbReference type="Proteomes" id="UP000010797">
    <property type="component" value="Chromosome"/>
</dbReference>
<keyword evidence="2" id="KW-0547">Nucleotide-binding</keyword>
<feature type="domain" description="ABC transporter" evidence="5">
    <location>
        <begin position="4"/>
        <end position="240"/>
    </location>
</feature>
<dbReference type="KEGG" id="ddl:Desdi_2258"/>
<dbReference type="PROSITE" id="PS50893">
    <property type="entry name" value="ABC_TRANSPORTER_2"/>
    <property type="match status" value="1"/>
</dbReference>
<organism evidence="6 7">
    <name type="scientific">Desulfitobacterium dichloroeliminans (strain LMG P-21439 / DCA1)</name>
    <dbReference type="NCBI Taxonomy" id="871963"/>
    <lineage>
        <taxon>Bacteria</taxon>
        <taxon>Bacillati</taxon>
        <taxon>Bacillota</taxon>
        <taxon>Clostridia</taxon>
        <taxon>Eubacteriales</taxon>
        <taxon>Desulfitobacteriaceae</taxon>
        <taxon>Desulfitobacterium</taxon>
    </lineage>
</organism>
<dbReference type="InterPro" id="IPR027417">
    <property type="entry name" value="P-loop_NTPase"/>
</dbReference>
<accession>L0F9R6</accession>
<evidence type="ECO:0000256" key="1">
    <source>
        <dbReference type="ARBA" id="ARBA00022448"/>
    </source>
</evidence>
<name>L0F9R6_DESDL</name>
<dbReference type="Gene3D" id="3.40.50.300">
    <property type="entry name" value="P-loop containing nucleotide triphosphate hydrolases"/>
    <property type="match status" value="1"/>
</dbReference>
<dbReference type="Pfam" id="PF00005">
    <property type="entry name" value="ABC_tran"/>
    <property type="match status" value="1"/>
</dbReference>
<dbReference type="RefSeq" id="WP_015262664.1">
    <property type="nucleotide sequence ID" value="NC_019903.1"/>
</dbReference>
<evidence type="ECO:0000256" key="2">
    <source>
        <dbReference type="ARBA" id="ARBA00022741"/>
    </source>
</evidence>
<dbReference type="InterPro" id="IPR003593">
    <property type="entry name" value="AAA+_ATPase"/>
</dbReference>